<evidence type="ECO:0000256" key="2">
    <source>
        <dbReference type="ARBA" id="ARBA00022630"/>
    </source>
</evidence>
<comment type="caution">
    <text evidence="6">The sequence shown here is derived from an EMBL/GenBank/DDBJ whole genome shotgun (WGS) entry which is preliminary data.</text>
</comment>
<evidence type="ECO:0000313" key="7">
    <source>
        <dbReference type="Proteomes" id="UP001500804"/>
    </source>
</evidence>
<dbReference type="InterPro" id="IPR050641">
    <property type="entry name" value="RIFMO-like"/>
</dbReference>
<dbReference type="EMBL" id="BAABJO010000001">
    <property type="protein sequence ID" value="GAA5111102.1"/>
    <property type="molecule type" value="Genomic_DNA"/>
</dbReference>
<evidence type="ECO:0000313" key="6">
    <source>
        <dbReference type="EMBL" id="GAA5111102.1"/>
    </source>
</evidence>
<gene>
    <name evidence="6" type="ORF">GCM10023320_03610</name>
</gene>
<keyword evidence="7" id="KW-1185">Reference proteome</keyword>
<proteinExistence type="predicted"/>
<feature type="region of interest" description="Disordered" evidence="4">
    <location>
        <begin position="391"/>
        <end position="410"/>
    </location>
</feature>
<dbReference type="PANTHER" id="PTHR43004:SF19">
    <property type="entry name" value="BINDING MONOOXYGENASE, PUTATIVE (JCVI)-RELATED"/>
    <property type="match status" value="1"/>
</dbReference>
<feature type="domain" description="FAD-binding" evidence="5">
    <location>
        <begin position="9"/>
        <end position="356"/>
    </location>
</feature>
<organism evidence="6 7">
    <name type="scientific">Pseudonocardia adelaidensis</name>
    <dbReference type="NCBI Taxonomy" id="648754"/>
    <lineage>
        <taxon>Bacteria</taxon>
        <taxon>Bacillati</taxon>
        <taxon>Actinomycetota</taxon>
        <taxon>Actinomycetes</taxon>
        <taxon>Pseudonocardiales</taxon>
        <taxon>Pseudonocardiaceae</taxon>
        <taxon>Pseudonocardia</taxon>
    </lineage>
</organism>
<keyword evidence="2" id="KW-0285">Flavoprotein</keyword>
<sequence>MADVMADVEADVLVAGGGLAGLAAAALLALHGTRVVVAERRPTTSLHPKARLVNVRSMEIYRALGVERDVLEAGEPNAGFVVADTLAGEHATWVAPPPEETSAADDVSPCRPYSCDQQRIEPILLRRAAELGADLRLATAVEGLVVGGDGVSARLCGKGGAATVRARYAIAADGARSALRRQLGIGMHGEPVAGTAVSALFRADLGRALRGRHVDAILCRSAEAFLFARGSPADRTWQLGTHLRPGWDGAALPGHLRDVVRAATGLPDLRPAIESVQTWTTGAWVADRFRHGRLFLIGDAAHVMPPYGGFGGNTGVADAHNLAWKLAAACRGAEPAGLLDTYQSERLPIAELTVAQALLRSRKTPGRPAPPDQVDATALVLGFRYPPAAGAPVEDPAAPSGEPGTRAPHVGLTDGRSLLDLFDPTAHTLVADGEVSRADVLPGHRARWDAVYAGRRVLVRPDGVIASVSSPGSG</sequence>
<evidence type="ECO:0000256" key="3">
    <source>
        <dbReference type="ARBA" id="ARBA00022827"/>
    </source>
</evidence>
<dbReference type="InterPro" id="IPR036188">
    <property type="entry name" value="FAD/NAD-bd_sf"/>
</dbReference>
<dbReference type="Gene3D" id="3.30.9.10">
    <property type="entry name" value="D-Amino Acid Oxidase, subunit A, domain 2"/>
    <property type="match status" value="1"/>
</dbReference>
<dbReference type="SUPFAM" id="SSF51905">
    <property type="entry name" value="FAD/NAD(P)-binding domain"/>
    <property type="match status" value="1"/>
</dbReference>
<reference evidence="7" key="1">
    <citation type="journal article" date="2019" name="Int. J. Syst. Evol. Microbiol.">
        <title>The Global Catalogue of Microorganisms (GCM) 10K type strain sequencing project: providing services to taxonomists for standard genome sequencing and annotation.</title>
        <authorList>
            <consortium name="The Broad Institute Genomics Platform"/>
            <consortium name="The Broad Institute Genome Sequencing Center for Infectious Disease"/>
            <person name="Wu L."/>
            <person name="Ma J."/>
        </authorList>
    </citation>
    <scope>NUCLEOTIDE SEQUENCE [LARGE SCALE GENOMIC DNA]</scope>
    <source>
        <strain evidence="7">JCM 18302</strain>
    </source>
</reference>
<keyword evidence="3" id="KW-0274">FAD</keyword>
<dbReference type="Gene3D" id="3.50.50.60">
    <property type="entry name" value="FAD/NAD(P)-binding domain"/>
    <property type="match status" value="1"/>
</dbReference>
<evidence type="ECO:0000256" key="4">
    <source>
        <dbReference type="SAM" id="MobiDB-lite"/>
    </source>
</evidence>
<name>A0ABP9N972_9PSEU</name>
<evidence type="ECO:0000256" key="1">
    <source>
        <dbReference type="ARBA" id="ARBA00001974"/>
    </source>
</evidence>
<dbReference type="Pfam" id="PF01494">
    <property type="entry name" value="FAD_binding_3"/>
    <property type="match status" value="1"/>
</dbReference>
<dbReference type="PANTHER" id="PTHR43004">
    <property type="entry name" value="TRK SYSTEM POTASSIUM UPTAKE PROTEIN"/>
    <property type="match status" value="1"/>
</dbReference>
<comment type="cofactor">
    <cofactor evidence="1">
        <name>FAD</name>
        <dbReference type="ChEBI" id="CHEBI:57692"/>
    </cofactor>
</comment>
<dbReference type="Gene3D" id="3.40.30.120">
    <property type="match status" value="1"/>
</dbReference>
<accession>A0ABP9N972</accession>
<dbReference type="InterPro" id="IPR002938">
    <property type="entry name" value="FAD-bd"/>
</dbReference>
<evidence type="ECO:0000259" key="5">
    <source>
        <dbReference type="Pfam" id="PF01494"/>
    </source>
</evidence>
<protein>
    <submittedName>
        <fullName evidence="6">FAD-dependent oxidoreductase</fullName>
    </submittedName>
</protein>
<dbReference type="PRINTS" id="PR00420">
    <property type="entry name" value="RNGMNOXGNASE"/>
</dbReference>
<dbReference type="Proteomes" id="UP001500804">
    <property type="component" value="Unassembled WGS sequence"/>
</dbReference>